<dbReference type="AlphaFoldDB" id="A0A0C1ZHT7"/>
<organism evidence="3 4">
    <name type="scientific">Vibrio owensii CAIM 1854 = LMG 25443</name>
    <dbReference type="NCBI Taxonomy" id="1229493"/>
    <lineage>
        <taxon>Bacteria</taxon>
        <taxon>Pseudomonadati</taxon>
        <taxon>Pseudomonadota</taxon>
        <taxon>Gammaproteobacteria</taxon>
        <taxon>Vibrionales</taxon>
        <taxon>Vibrionaceae</taxon>
        <taxon>Vibrio</taxon>
    </lineage>
</organism>
<evidence type="ECO:0000259" key="2">
    <source>
        <dbReference type="PROSITE" id="PS51898"/>
    </source>
</evidence>
<dbReference type="InterPro" id="IPR011010">
    <property type="entry name" value="DNA_brk_join_enz"/>
</dbReference>
<dbReference type="PATRIC" id="fig|1229493.5.peg.1601"/>
<accession>A0A0C1ZHT7</accession>
<name>A0A0C1ZHT7_9VIBR</name>
<dbReference type="GO" id="GO:0003677">
    <property type="term" value="F:DNA binding"/>
    <property type="evidence" value="ECO:0007669"/>
    <property type="project" value="InterPro"/>
</dbReference>
<dbReference type="Gene3D" id="1.10.443.10">
    <property type="entry name" value="Intergrase catalytic core"/>
    <property type="match status" value="1"/>
</dbReference>
<dbReference type="GO" id="GO:0006310">
    <property type="term" value="P:DNA recombination"/>
    <property type="evidence" value="ECO:0007669"/>
    <property type="project" value="UniProtKB-KW"/>
</dbReference>
<dbReference type="InterPro" id="IPR002104">
    <property type="entry name" value="Integrase_catalytic"/>
</dbReference>
<evidence type="ECO:0000313" key="3">
    <source>
        <dbReference type="EMBL" id="KIF52726.1"/>
    </source>
</evidence>
<sequence>MHTKTQAVDAIPETLMPRFLQLAKDIHLFWYDMFLLSATFGLRNIECRELKLSQIDLKNKTITLNDTKTGRANLTKKVNRKLEQQWVSQGRHWLRKRINDNNASLIVRLVSSPEELAILAEEYQLKSEYSKAKEKYYAKEEPILRAQLEGLVTQSRRIDFSSFCDVETMLQRRVQCYQGCKYLFPRGELQKNAHNKEKDRPLSRQSVYNVLQKIRVKLADKMKGIRLGLHSCRKFAVQKVAHLMKDTFAASVWVGHGNGKGNLAMTERYLNRSKLRYEEINIKLSQACHFGYCVKHA</sequence>
<feature type="domain" description="Tyr recombinase" evidence="2">
    <location>
        <begin position="6"/>
        <end position="282"/>
    </location>
</feature>
<dbReference type="EMBL" id="JPRD01000019">
    <property type="protein sequence ID" value="KIF52726.1"/>
    <property type="molecule type" value="Genomic_DNA"/>
</dbReference>
<dbReference type="InterPro" id="IPR013762">
    <property type="entry name" value="Integrase-like_cat_sf"/>
</dbReference>
<dbReference type="SUPFAM" id="SSF56349">
    <property type="entry name" value="DNA breaking-rejoining enzymes"/>
    <property type="match status" value="1"/>
</dbReference>
<proteinExistence type="predicted"/>
<protein>
    <recommendedName>
        <fullName evidence="2">Tyr recombinase domain-containing protein</fullName>
    </recommendedName>
</protein>
<evidence type="ECO:0000256" key="1">
    <source>
        <dbReference type="ARBA" id="ARBA00023172"/>
    </source>
</evidence>
<keyword evidence="1" id="KW-0233">DNA recombination</keyword>
<dbReference type="PROSITE" id="PS51898">
    <property type="entry name" value="TYR_RECOMBINASE"/>
    <property type="match status" value="1"/>
</dbReference>
<dbReference type="RefSeq" id="WP_020196154.1">
    <property type="nucleotide sequence ID" value="NZ_BAOH01000042.1"/>
</dbReference>
<dbReference type="GO" id="GO:0015074">
    <property type="term" value="P:DNA integration"/>
    <property type="evidence" value="ECO:0007669"/>
    <property type="project" value="InterPro"/>
</dbReference>
<comment type="caution">
    <text evidence="3">The sequence shown here is derived from an EMBL/GenBank/DDBJ whole genome shotgun (WGS) entry which is preliminary data.</text>
</comment>
<reference evidence="3 4" key="1">
    <citation type="submission" date="2014-07" db="EMBL/GenBank/DDBJ databases">
        <title>Unique and conserved regions in Vibrio harveyi and related species in comparison with the shrimp pathogen Vibrio harveyi CAIM 1792.</title>
        <authorList>
            <person name="Espinoza-Valles I."/>
            <person name="Vora G."/>
            <person name="Leekitcharoenphon P."/>
            <person name="Ussery D."/>
            <person name="Hoj L."/>
            <person name="Gomez-Gil B."/>
        </authorList>
    </citation>
    <scope>NUCLEOTIDE SEQUENCE [LARGE SCALE GENOMIC DNA]</scope>
    <source>
        <strain evidence="4">CAIM 1854 / LMG 25443</strain>
    </source>
</reference>
<evidence type="ECO:0000313" key="4">
    <source>
        <dbReference type="Proteomes" id="UP000031586"/>
    </source>
</evidence>
<dbReference type="Proteomes" id="UP000031586">
    <property type="component" value="Unassembled WGS sequence"/>
</dbReference>
<gene>
    <name evidence="3" type="ORF">H735_12490</name>
</gene>